<sequence>MDIKPCYRVAFWGQSQVGKSSIISRIGGNFDETEYFGSLSRTFEVVLKKECGAVIHVLDTFLLEEVVSAPPMAFFDNCDIIVLVFSIVNANSLKYLIKNAQSIIHSIVDSKSPTSGFYTPKKIVLVGNKLDLCVIAPRAVQDKMVHELAQKLVSIGKERVQVISGHVELSAATREGFDSFMQFLCHVLKNEVDLVVEGKSFSTESPKDEEEDTIDRYKKIVAGVYSPKDSTLIPSIEPTDKKVHDHHKHGTHHDDHCDIV</sequence>
<dbReference type="PRINTS" id="PR00449">
    <property type="entry name" value="RASTRNSFRMNG"/>
</dbReference>
<name>A0ABQ5K589_9EUKA</name>
<protein>
    <submittedName>
        <fullName evidence="4">Small GTPase like protein</fullName>
    </submittedName>
</protein>
<dbReference type="PROSITE" id="PS51419">
    <property type="entry name" value="RAB"/>
    <property type="match status" value="1"/>
</dbReference>
<dbReference type="InterPro" id="IPR001806">
    <property type="entry name" value="Small_GTPase"/>
</dbReference>
<keyword evidence="2" id="KW-0342">GTP-binding</keyword>
<feature type="region of interest" description="Disordered" evidence="3">
    <location>
        <begin position="241"/>
        <end position="260"/>
    </location>
</feature>
<dbReference type="SUPFAM" id="SSF52540">
    <property type="entry name" value="P-loop containing nucleoside triphosphate hydrolases"/>
    <property type="match status" value="1"/>
</dbReference>
<keyword evidence="1" id="KW-0547">Nucleotide-binding</keyword>
<dbReference type="EMBL" id="BQXS01000046">
    <property type="protein sequence ID" value="GKT27752.1"/>
    <property type="molecule type" value="Genomic_DNA"/>
</dbReference>
<proteinExistence type="predicted"/>
<evidence type="ECO:0000256" key="3">
    <source>
        <dbReference type="SAM" id="MobiDB-lite"/>
    </source>
</evidence>
<organism evidence="4 5">
    <name type="scientific">Aduncisulcus paluster</name>
    <dbReference type="NCBI Taxonomy" id="2918883"/>
    <lineage>
        <taxon>Eukaryota</taxon>
        <taxon>Metamonada</taxon>
        <taxon>Carpediemonas-like organisms</taxon>
        <taxon>Aduncisulcus</taxon>
    </lineage>
</organism>
<gene>
    <name evidence="4" type="ORF">ADUPG1_000156</name>
</gene>
<dbReference type="SMART" id="SM00173">
    <property type="entry name" value="RAS"/>
    <property type="match status" value="1"/>
</dbReference>
<dbReference type="CDD" id="cd00882">
    <property type="entry name" value="Ras_like_GTPase"/>
    <property type="match status" value="1"/>
</dbReference>
<dbReference type="Proteomes" id="UP001057375">
    <property type="component" value="Unassembled WGS sequence"/>
</dbReference>
<dbReference type="InterPro" id="IPR020849">
    <property type="entry name" value="Small_GTPase_Ras-type"/>
</dbReference>
<keyword evidence="5" id="KW-1185">Reference proteome</keyword>
<accession>A0ABQ5K589</accession>
<evidence type="ECO:0000313" key="5">
    <source>
        <dbReference type="Proteomes" id="UP001057375"/>
    </source>
</evidence>
<dbReference type="PANTHER" id="PTHR24070">
    <property type="entry name" value="RAS, DI-RAS, AND RHEB FAMILY MEMBERS OF SMALL GTPASE SUPERFAMILY"/>
    <property type="match status" value="1"/>
</dbReference>
<dbReference type="InterPro" id="IPR027417">
    <property type="entry name" value="P-loop_NTPase"/>
</dbReference>
<comment type="caution">
    <text evidence="4">The sequence shown here is derived from an EMBL/GenBank/DDBJ whole genome shotgun (WGS) entry which is preliminary data.</text>
</comment>
<reference evidence="4" key="1">
    <citation type="submission" date="2022-03" db="EMBL/GenBank/DDBJ databases">
        <title>Draft genome sequence of Aduncisulcus paluster, a free-living microaerophilic Fornicata.</title>
        <authorList>
            <person name="Yuyama I."/>
            <person name="Kume K."/>
            <person name="Tamura T."/>
            <person name="Inagaki Y."/>
            <person name="Hashimoto T."/>
        </authorList>
    </citation>
    <scope>NUCLEOTIDE SEQUENCE</scope>
    <source>
        <strain evidence="4">NY0171</strain>
    </source>
</reference>
<evidence type="ECO:0000256" key="2">
    <source>
        <dbReference type="ARBA" id="ARBA00023134"/>
    </source>
</evidence>
<dbReference type="Gene3D" id="3.40.50.300">
    <property type="entry name" value="P-loop containing nucleotide triphosphate hydrolases"/>
    <property type="match status" value="1"/>
</dbReference>
<evidence type="ECO:0000313" key="4">
    <source>
        <dbReference type="EMBL" id="GKT27752.1"/>
    </source>
</evidence>
<evidence type="ECO:0000256" key="1">
    <source>
        <dbReference type="ARBA" id="ARBA00022741"/>
    </source>
</evidence>
<dbReference type="Pfam" id="PF00071">
    <property type="entry name" value="Ras"/>
    <property type="match status" value="1"/>
</dbReference>